<dbReference type="UniPathway" id="UPA00042">
    <property type="reaction ID" value="UER00497"/>
</dbReference>
<feature type="active site" description="Proton acceptor; specific for D-alanine" evidence="8">
    <location>
        <position position="489"/>
    </location>
</feature>
<dbReference type="InterPro" id="IPR013221">
    <property type="entry name" value="Mur_ligase_cen"/>
</dbReference>
<dbReference type="SUPFAM" id="SSF51419">
    <property type="entry name" value="PLP-binding barrel"/>
    <property type="match status" value="1"/>
</dbReference>
<comment type="function">
    <text evidence="8">Catalyzes the interconversion of L-alanine and D-alanine. May also act on other amino acids.</text>
</comment>
<dbReference type="GO" id="GO:0016881">
    <property type="term" value="F:acid-amino acid ligase activity"/>
    <property type="evidence" value="ECO:0007669"/>
    <property type="project" value="InterPro"/>
</dbReference>
<dbReference type="Proteomes" id="UP000032900">
    <property type="component" value="Unassembled WGS sequence"/>
</dbReference>
<organism evidence="12 13">
    <name type="scientific">Geofilum rubicundum JCM 15548</name>
    <dbReference type="NCBI Taxonomy" id="1236989"/>
    <lineage>
        <taxon>Bacteria</taxon>
        <taxon>Pseudomonadati</taxon>
        <taxon>Bacteroidota</taxon>
        <taxon>Bacteroidia</taxon>
        <taxon>Marinilabiliales</taxon>
        <taxon>Marinilabiliaceae</taxon>
        <taxon>Geofilum</taxon>
    </lineage>
</organism>
<dbReference type="EC" id="5.1.1.1" evidence="8"/>
<dbReference type="Gene3D" id="3.40.1390.10">
    <property type="entry name" value="MurE/MurF, N-terminal domain"/>
    <property type="match status" value="1"/>
</dbReference>
<protein>
    <recommendedName>
        <fullName evidence="8">Alanine racemase</fullName>
        <ecNumber evidence="8">5.1.1.1</ecNumber>
    </recommendedName>
</protein>
<evidence type="ECO:0000256" key="4">
    <source>
        <dbReference type="ARBA" id="ARBA00022741"/>
    </source>
</evidence>
<evidence type="ECO:0000256" key="6">
    <source>
        <dbReference type="ARBA" id="ARBA00022898"/>
    </source>
</evidence>
<dbReference type="Pfam" id="PF01168">
    <property type="entry name" value="Ala_racemase_N"/>
    <property type="match status" value="1"/>
</dbReference>
<evidence type="ECO:0000256" key="10">
    <source>
        <dbReference type="PIRSR" id="PIRSR600821-52"/>
    </source>
</evidence>
<dbReference type="Pfam" id="PF08245">
    <property type="entry name" value="Mur_ligase_M"/>
    <property type="match status" value="1"/>
</dbReference>
<name>A0A0E9LSL7_9BACT</name>
<dbReference type="InterPro" id="IPR036565">
    <property type="entry name" value="Mur-like_cat_sf"/>
</dbReference>
<reference evidence="12 13" key="1">
    <citation type="journal article" date="2015" name="Microbes Environ.">
        <title>Distribution and evolution of nitrogen fixation genes in the phylum bacteroidetes.</title>
        <authorList>
            <person name="Inoue J."/>
            <person name="Oshima K."/>
            <person name="Suda W."/>
            <person name="Sakamoto M."/>
            <person name="Iino T."/>
            <person name="Noda S."/>
            <person name="Hongoh Y."/>
            <person name="Hattori M."/>
            <person name="Ohkuma M."/>
        </authorList>
    </citation>
    <scope>NUCLEOTIDE SEQUENCE [LARGE SCALE GENOMIC DNA]</scope>
    <source>
        <strain evidence="12">JCM 15548</strain>
    </source>
</reference>
<dbReference type="InterPro" id="IPR035911">
    <property type="entry name" value="MurE/MurF_N"/>
</dbReference>
<feature type="binding site" evidence="8 10">
    <location>
        <position position="587"/>
    </location>
    <ligand>
        <name>substrate</name>
    </ligand>
</feature>
<dbReference type="AlphaFoldDB" id="A0A0E9LSL7"/>
<evidence type="ECO:0000256" key="9">
    <source>
        <dbReference type="PIRSR" id="PIRSR600821-50"/>
    </source>
</evidence>
<evidence type="ECO:0000256" key="5">
    <source>
        <dbReference type="ARBA" id="ARBA00022840"/>
    </source>
</evidence>
<proteinExistence type="inferred from homology"/>
<dbReference type="Gene3D" id="3.90.190.20">
    <property type="entry name" value="Mur ligase, C-terminal domain"/>
    <property type="match status" value="1"/>
</dbReference>
<gene>
    <name evidence="12" type="ORF">JCM15548_1315</name>
</gene>
<comment type="caution">
    <text evidence="12">The sequence shown here is derived from an EMBL/GenBank/DDBJ whole genome shotgun (WGS) entry which is preliminary data.</text>
</comment>
<accession>A0A0E9LSL7</accession>
<dbReference type="SUPFAM" id="SSF53244">
    <property type="entry name" value="MurD-like peptide ligases, peptide-binding domain"/>
    <property type="match status" value="1"/>
</dbReference>
<comment type="cofactor">
    <cofactor evidence="2 8 9">
        <name>pyridoxal 5'-phosphate</name>
        <dbReference type="ChEBI" id="CHEBI:597326"/>
    </cofactor>
</comment>
<dbReference type="STRING" id="1236989.JCM15548_1315"/>
<dbReference type="GO" id="GO:0005524">
    <property type="term" value="F:ATP binding"/>
    <property type="evidence" value="ECO:0007669"/>
    <property type="project" value="UniProtKB-KW"/>
</dbReference>
<keyword evidence="3 12" id="KW-0436">Ligase</keyword>
<feature type="active site" description="Proton acceptor; specific for L-alanine" evidence="8">
    <location>
        <position position="713"/>
    </location>
</feature>
<dbReference type="GO" id="GO:0008784">
    <property type="term" value="F:alanine racemase activity"/>
    <property type="evidence" value="ECO:0007669"/>
    <property type="project" value="UniProtKB-UniRule"/>
</dbReference>
<dbReference type="NCBIfam" id="TIGR00492">
    <property type="entry name" value="alr"/>
    <property type="match status" value="1"/>
</dbReference>
<dbReference type="CDD" id="cd00430">
    <property type="entry name" value="PLPDE_III_AR"/>
    <property type="match status" value="1"/>
</dbReference>
<dbReference type="PRINTS" id="PR00992">
    <property type="entry name" value="ALARACEMASE"/>
</dbReference>
<keyword evidence="13" id="KW-1185">Reference proteome</keyword>
<dbReference type="SMART" id="SM01005">
    <property type="entry name" value="Ala_racemase_C"/>
    <property type="match status" value="1"/>
</dbReference>
<keyword evidence="4" id="KW-0547">Nucleotide-binding</keyword>
<dbReference type="InterPro" id="IPR009006">
    <property type="entry name" value="Ala_racemase/Decarboxylase_C"/>
</dbReference>
<comment type="similarity">
    <text evidence="8">Belongs to the alanine racemase family.</text>
</comment>
<evidence type="ECO:0000256" key="8">
    <source>
        <dbReference type="HAMAP-Rule" id="MF_01201"/>
    </source>
</evidence>
<keyword evidence="7 8" id="KW-0413">Isomerase</keyword>
<dbReference type="InterPro" id="IPR011079">
    <property type="entry name" value="Ala_racemase_C"/>
</dbReference>
<dbReference type="InterPro" id="IPR036615">
    <property type="entry name" value="Mur_ligase_C_dom_sf"/>
</dbReference>
<dbReference type="InterPro" id="IPR029066">
    <property type="entry name" value="PLP-binding_barrel"/>
</dbReference>
<dbReference type="InterPro" id="IPR001608">
    <property type="entry name" value="Ala_racemase_N"/>
</dbReference>
<dbReference type="Pfam" id="PF00842">
    <property type="entry name" value="Ala_racemase_C"/>
    <property type="match status" value="1"/>
</dbReference>
<feature type="modified residue" description="N6-(pyridoxal phosphate)lysine" evidence="8 9">
    <location>
        <position position="489"/>
    </location>
</feature>
<dbReference type="FunFam" id="3.20.20.10:FF:000002">
    <property type="entry name" value="Alanine racemase"/>
    <property type="match status" value="1"/>
</dbReference>
<dbReference type="NCBIfam" id="NF008897">
    <property type="entry name" value="PRK11930.1"/>
    <property type="match status" value="1"/>
</dbReference>
<dbReference type="RefSeq" id="WP_062122088.1">
    <property type="nucleotide sequence ID" value="NZ_BAZW01000001.1"/>
</dbReference>
<dbReference type="GO" id="GO:0030170">
    <property type="term" value="F:pyridoxal phosphate binding"/>
    <property type="evidence" value="ECO:0007669"/>
    <property type="project" value="UniProtKB-UniRule"/>
</dbReference>
<evidence type="ECO:0000313" key="13">
    <source>
        <dbReference type="Proteomes" id="UP000032900"/>
    </source>
</evidence>
<dbReference type="Gene3D" id="3.40.1190.10">
    <property type="entry name" value="Mur-like, catalytic domain"/>
    <property type="match status" value="1"/>
</dbReference>
<dbReference type="InterPro" id="IPR000821">
    <property type="entry name" value="Ala_racemase"/>
</dbReference>
<dbReference type="OrthoDB" id="9801978at2"/>
<evidence type="ECO:0000256" key="2">
    <source>
        <dbReference type="ARBA" id="ARBA00001933"/>
    </source>
</evidence>
<dbReference type="Gene3D" id="3.20.20.10">
    <property type="entry name" value="Alanine racemase"/>
    <property type="match status" value="1"/>
</dbReference>
<evidence type="ECO:0000259" key="11">
    <source>
        <dbReference type="SMART" id="SM01005"/>
    </source>
</evidence>
<dbReference type="EMBL" id="BAZW01000001">
    <property type="protein sequence ID" value="GAO28249.1"/>
    <property type="molecule type" value="Genomic_DNA"/>
</dbReference>
<dbReference type="HAMAP" id="MF_01201">
    <property type="entry name" value="Ala_racemase"/>
    <property type="match status" value="1"/>
</dbReference>
<dbReference type="Gene3D" id="2.40.37.10">
    <property type="entry name" value="Lyase, Ornithine Decarboxylase, Chain A, domain 1"/>
    <property type="match status" value="1"/>
</dbReference>
<evidence type="ECO:0000256" key="3">
    <source>
        <dbReference type="ARBA" id="ARBA00022598"/>
    </source>
</evidence>
<keyword evidence="5" id="KW-0067">ATP-binding</keyword>
<dbReference type="InterPro" id="IPR051046">
    <property type="entry name" value="MurCDEF_CellWall_CoF430Synth"/>
</dbReference>
<dbReference type="SUPFAM" id="SSF50621">
    <property type="entry name" value="Alanine racemase C-terminal domain-like"/>
    <property type="match status" value="1"/>
</dbReference>
<dbReference type="GO" id="GO:0030632">
    <property type="term" value="P:D-alanine biosynthetic process"/>
    <property type="evidence" value="ECO:0007669"/>
    <property type="project" value="UniProtKB-UniRule"/>
</dbReference>
<feature type="domain" description="Alanine racemase C-terminal" evidence="11">
    <location>
        <begin position="692"/>
        <end position="816"/>
    </location>
</feature>
<dbReference type="SUPFAM" id="SSF63418">
    <property type="entry name" value="MurE/MurF N-terminal domain"/>
    <property type="match status" value="1"/>
</dbReference>
<feature type="binding site" evidence="8 10">
    <location>
        <position position="762"/>
    </location>
    <ligand>
        <name>substrate</name>
    </ligand>
</feature>
<comment type="catalytic activity">
    <reaction evidence="1 8">
        <text>L-alanine = D-alanine</text>
        <dbReference type="Rhea" id="RHEA:20249"/>
        <dbReference type="ChEBI" id="CHEBI:57416"/>
        <dbReference type="ChEBI" id="CHEBI:57972"/>
        <dbReference type="EC" id="5.1.1.1"/>
    </reaction>
</comment>
<sequence>MYTFKEIAEVIGGDLVSDADGNVDRLVFDTRLLVGTSGCLFFALKSDHKDGHRYVSAAYEKGIRFFVVHTDFEVPLKLKNAGFIKVPDTLKALQELGRFHRLKFQLPVLAITGSNGKTIVKEWLSQALSFAEKITRSPRSYNSQIGVPLSVWQMDAHTTLGIFEAGISQPGEMERLREIIQPTLGLFTNLGSAHQQQFSSPEMKLAEKLRLFRHVDLVFYGRDDALVHEQITTTYPQKEFLTWGRHPEADLNLIGEEGNGEKHLTMKWKGELYHFDLPFGDAISIENVLPVILVMFFKGFSAEVVQRQISLLQPVAMRMEQKEGVHGTLLINDSYNSDITSLETALGFLEQQGRKNGRLRTLILSDMFQTGLEADALYPHVAQLIRGKGIDRFIGVGEVLQKYAGHFRESDLFFKTTEALLEALPTMNFRNDAILIKGARAFRFERIVGKLELKQHSTVLEIDLDALANNLNVFRRRLNPGVKTLAMVKAFGYGSGLFEIAGALQHQKIDYLGVAFADEGVELRQAGIALPIIVMNPEVKSFGQMLEYQLEPEIYSFRILEAYHRMVQKETNELQPIHVKLDTGMHRLGFMDDEVTDLMDRLKAMPELKVQSVFSHLAGSDEAQHDGFTHGQLVQFEAACKVIRDGLDYPFMRHVLNSGGIERFPEYQFDMVRLGIGLYGVSAVGEPDLKHVTTLKTYVSQIKQVKAGATIGYGRRGTVQEGGQIAVLPIGYADGLNRRLSNGVGQMWVGDRLVPIVGNICMDMCMIDVTGLSVAEGDEVIVFGEVPSIVALADQLDTIPYEILTSISRRVKRIYFKE</sequence>
<dbReference type="PANTHER" id="PTHR43024:SF1">
    <property type="entry name" value="UDP-N-ACETYLMURAMOYL-TRIPEPTIDE--D-ALANYL-D-ALANINE LIGASE"/>
    <property type="match status" value="1"/>
</dbReference>
<evidence type="ECO:0000256" key="1">
    <source>
        <dbReference type="ARBA" id="ARBA00000316"/>
    </source>
</evidence>
<comment type="pathway">
    <text evidence="8">Amino-acid biosynthesis; D-alanine biosynthesis; D-alanine from L-alanine: step 1/1.</text>
</comment>
<keyword evidence="6 8" id="KW-0663">Pyridoxal phosphate</keyword>
<dbReference type="SUPFAM" id="SSF53623">
    <property type="entry name" value="MurD-like peptide ligases, catalytic domain"/>
    <property type="match status" value="1"/>
</dbReference>
<dbReference type="PANTHER" id="PTHR43024">
    <property type="entry name" value="UDP-N-ACETYLMURAMOYL-TRIPEPTIDE--D-ALANYL-D-ALANINE LIGASE"/>
    <property type="match status" value="1"/>
</dbReference>
<evidence type="ECO:0000256" key="7">
    <source>
        <dbReference type="ARBA" id="ARBA00023235"/>
    </source>
</evidence>
<evidence type="ECO:0000313" key="12">
    <source>
        <dbReference type="EMBL" id="GAO28249.1"/>
    </source>
</evidence>